<dbReference type="InterPro" id="IPR028082">
    <property type="entry name" value="Peripla_BP_I"/>
</dbReference>
<keyword evidence="2 4" id="KW-0732">Signal</keyword>
<evidence type="ECO:0000259" key="5">
    <source>
        <dbReference type="Pfam" id="PF13458"/>
    </source>
</evidence>
<evidence type="ECO:0000256" key="1">
    <source>
        <dbReference type="ARBA" id="ARBA00010062"/>
    </source>
</evidence>
<evidence type="ECO:0000256" key="4">
    <source>
        <dbReference type="SAM" id="SignalP"/>
    </source>
</evidence>
<reference evidence="6 7" key="1">
    <citation type="submission" date="2019-03" db="EMBL/GenBank/DDBJ databases">
        <title>Genomic Encyclopedia of Type Strains, Phase IV (KMG-IV): sequencing the most valuable type-strain genomes for metagenomic binning, comparative biology and taxonomic classification.</title>
        <authorList>
            <person name="Goeker M."/>
        </authorList>
    </citation>
    <scope>NUCLEOTIDE SEQUENCE [LARGE SCALE GENOMIC DNA]</scope>
    <source>
        <strain evidence="6 7">DSM 1709</strain>
    </source>
</reference>
<feature type="chain" id="PRO_5020906184" evidence="4">
    <location>
        <begin position="27"/>
        <end position="423"/>
    </location>
</feature>
<evidence type="ECO:0000256" key="3">
    <source>
        <dbReference type="SAM" id="MobiDB-lite"/>
    </source>
</evidence>
<feature type="region of interest" description="Disordered" evidence="3">
    <location>
        <begin position="387"/>
        <end position="423"/>
    </location>
</feature>
<dbReference type="CDD" id="cd06329">
    <property type="entry name" value="PBP1_SBP-like"/>
    <property type="match status" value="1"/>
</dbReference>
<sequence length="423" mass="45315">MRLRLPGPRWPAAVFAVAAAGAFAQAGTVRVAFIDPLSGPFANVGQNQLKSWQFVADQMSQGGKSGPKFEFVPFDNKGSPQESLNALKAAIDQGIRYVVQGNGSGAAAAIADGIEKHNARNPGRELLYLNYAAVDPALTNERCSYWHFRLDADTSMKMEALTSYLKDRPQLKKVHLINQNYAHGVQVARHFREALARKRADVQIVGDDLHPIGQVKDFAPYVAKIKASGADAVVTGNWGQDLTLLIRAAHDAGLGADFYTYYASTSGVPTAMAAGVGGTVRMVAYSHNALPGVVTLQDAFKQKYGEDWYTHATYNGIAMLSEGFRRAASTDPAKVAPVLEGLRFAGFQGEVGDARQRPPAAAGALHLRVAQGRRAQPVLGREHRLQLPGAQGTGRAGREHADDLPDEAALSARRAAPVIVTPS</sequence>
<dbReference type="Pfam" id="PF13458">
    <property type="entry name" value="Peripla_BP_6"/>
    <property type="match status" value="1"/>
</dbReference>
<evidence type="ECO:0000313" key="6">
    <source>
        <dbReference type="EMBL" id="TCP04304.1"/>
    </source>
</evidence>
<proteinExistence type="inferred from homology"/>
<dbReference type="PANTHER" id="PTHR30483:SF37">
    <property type="entry name" value="ABC TRANSPORTER SUBSTRATE-BINDING PROTEIN"/>
    <property type="match status" value="1"/>
</dbReference>
<dbReference type="EMBL" id="SLXD01000002">
    <property type="protein sequence ID" value="TCP04304.1"/>
    <property type="molecule type" value="Genomic_DNA"/>
</dbReference>
<name>A0A4R2MI30_RUBGE</name>
<evidence type="ECO:0000313" key="7">
    <source>
        <dbReference type="Proteomes" id="UP000295106"/>
    </source>
</evidence>
<dbReference type="InterPro" id="IPR051010">
    <property type="entry name" value="BCAA_transport"/>
</dbReference>
<dbReference type="AlphaFoldDB" id="A0A4R2MI30"/>
<comment type="caution">
    <text evidence="6">The sequence shown here is derived from an EMBL/GenBank/DDBJ whole genome shotgun (WGS) entry which is preliminary data.</text>
</comment>
<feature type="signal peptide" evidence="4">
    <location>
        <begin position="1"/>
        <end position="26"/>
    </location>
</feature>
<comment type="similarity">
    <text evidence="1">Belongs to the leucine-binding protein family.</text>
</comment>
<dbReference type="Proteomes" id="UP000295106">
    <property type="component" value="Unassembled WGS sequence"/>
</dbReference>
<dbReference type="Gene3D" id="3.40.50.2300">
    <property type="match status" value="2"/>
</dbReference>
<evidence type="ECO:0000256" key="2">
    <source>
        <dbReference type="ARBA" id="ARBA00022729"/>
    </source>
</evidence>
<protein>
    <submittedName>
        <fullName evidence="6">Amino acid/amide ABC transporter substrate-binding protein (HAAT family)</fullName>
    </submittedName>
</protein>
<feature type="domain" description="Leucine-binding protein" evidence="5">
    <location>
        <begin position="28"/>
        <end position="356"/>
    </location>
</feature>
<organism evidence="6 7">
    <name type="scientific">Rubrivivax gelatinosus</name>
    <name type="common">Rhodocyclus gelatinosus</name>
    <name type="synonym">Rhodopseudomonas gelatinosa</name>
    <dbReference type="NCBI Taxonomy" id="28068"/>
    <lineage>
        <taxon>Bacteria</taxon>
        <taxon>Pseudomonadati</taxon>
        <taxon>Pseudomonadota</taxon>
        <taxon>Betaproteobacteria</taxon>
        <taxon>Burkholderiales</taxon>
        <taxon>Sphaerotilaceae</taxon>
        <taxon>Rubrivivax</taxon>
    </lineage>
</organism>
<dbReference type="PANTHER" id="PTHR30483">
    <property type="entry name" value="LEUCINE-SPECIFIC-BINDING PROTEIN"/>
    <property type="match status" value="1"/>
</dbReference>
<dbReference type="InterPro" id="IPR028081">
    <property type="entry name" value="Leu-bd"/>
</dbReference>
<dbReference type="SUPFAM" id="SSF53822">
    <property type="entry name" value="Periplasmic binding protein-like I"/>
    <property type="match status" value="1"/>
</dbReference>
<accession>A0A4R2MI30</accession>
<gene>
    <name evidence="6" type="ORF">EV684_10254</name>
</gene>